<dbReference type="Pfam" id="PF07715">
    <property type="entry name" value="Plug"/>
    <property type="match status" value="1"/>
</dbReference>
<dbReference type="Pfam" id="PF13715">
    <property type="entry name" value="CarbopepD_reg_2"/>
    <property type="match status" value="1"/>
</dbReference>
<feature type="signal peptide" evidence="11">
    <location>
        <begin position="1"/>
        <end position="24"/>
    </location>
</feature>
<comment type="subcellular location">
    <subcellularLocation>
        <location evidence="1 8">Cell outer membrane</location>
        <topology evidence="1 8">Multi-pass membrane protein</topology>
    </subcellularLocation>
</comment>
<dbReference type="InterPro" id="IPR000531">
    <property type="entry name" value="Beta-barrel_TonB"/>
</dbReference>
<feature type="chain" id="PRO_5016429354" evidence="11">
    <location>
        <begin position="25"/>
        <end position="1026"/>
    </location>
</feature>
<dbReference type="InterPro" id="IPR036942">
    <property type="entry name" value="Beta-barrel_TonB_sf"/>
</dbReference>
<keyword evidence="11" id="KW-0732">Signal</keyword>
<sequence>MNPKINQVWLILLLIALTSQNLYAQTKISGTVKDVNGLGLPGVSVLQENTQNGTMTDQQGKYNLVLKEGSKPILHFNYIGYLKQTIAFTGSTTIDVILKENQESLNEVVVLGYNTQKKSDLSGAVTNVRMSELEDRRVADVAQVLQGQVAGVQITQSTGAPGEPINIRIRGEGTFGDNSPLFIVDGIPSRDISFLNPSDMQSITVLKDASAAAMYGARASAGVVVITTKIGAAGKSSIDINYFNGIQKVSRLPKMLNTTQYMNKMEESWNNSGYSGTNPYTADKGRTDFANTNWLDELFETGRSQNLQLTASGGSEKTKYLLSAAYYGQDGIVVYKNDKYQRFTFRTNITSNLSDRFTVGSNLQLSYAKQDKLSSKGDAPGIIRHAFIRPPVIPVYKNPNDPTWSAEDPFTDLPFYKNSDQANGGYQSNKYEYSSNPVALAYFTNDKRYIFKTFGNVYGEYALLRNKELKFRTNIGVDLNFTHNKAFNQNFGDDDGGGDLPDKGLGRKNRPNSLNEDRGQESTITWNNTLNYNKTIGKHAITAMVGSEYITNHSSGVGGSRIRFEYTQPEFQYLDYGNDQTKLWNSGSGAEWTLFSLFGTATYVYDSKYMITANMRADASSRFGPNNKWGYFPSVSAGWKISQEAFMKDIHWISDLKLRLSTGKLGNQEIGNYTYLTLYTKDANGIRLLRYGNPDLQWETTTQNNIGLDIGLLQNKLYFTADYFKKKTTGVLLPLSLPRFVGDVQPTTVNAGEVSNSGLEISASYRNNERAFKYSISGNIGTLKNVVNKLHPNLPNLTGQVTRTEAGHPLNAFYGYVMDGIYQNQQEIDRHLYGTPGHTEKPGDIKFKDLNGDGVINDKDRDYLGNPNPRFSYGLNLSASYKGFDFSALFQGVQGVEKYNDLKKIIDYDTRPFNHSVNTLNSWHGEGTSNTVPRSTFTDNGSSRISSIFVENASYLRLKNVEIGYSLKSLLAKSKLGLQNVRLYLSGQNLFTVTKYTGLDPESTDLLDMGTYPQSRAFLFGINVKF</sequence>
<name>A0A318UAK0_9SPHI</name>
<evidence type="ECO:0000256" key="2">
    <source>
        <dbReference type="ARBA" id="ARBA00022448"/>
    </source>
</evidence>
<evidence type="ECO:0000313" key="15">
    <source>
        <dbReference type="Proteomes" id="UP000248198"/>
    </source>
</evidence>
<evidence type="ECO:0000256" key="8">
    <source>
        <dbReference type="PROSITE-ProRule" id="PRU01360"/>
    </source>
</evidence>
<reference evidence="14 15" key="1">
    <citation type="submission" date="2018-06" db="EMBL/GenBank/DDBJ databases">
        <title>Genomic Encyclopedia of Archaeal and Bacterial Type Strains, Phase II (KMG-II): from individual species to whole genera.</title>
        <authorList>
            <person name="Goeker M."/>
        </authorList>
    </citation>
    <scope>NUCLEOTIDE SEQUENCE [LARGE SCALE GENOMIC DNA]</scope>
    <source>
        <strain evidence="14 15">DSM 27372</strain>
    </source>
</reference>
<evidence type="ECO:0000256" key="9">
    <source>
        <dbReference type="RuleBase" id="RU003357"/>
    </source>
</evidence>
<evidence type="ECO:0000259" key="12">
    <source>
        <dbReference type="Pfam" id="PF00593"/>
    </source>
</evidence>
<feature type="domain" description="TonB-dependent receptor-like beta-barrel" evidence="12">
    <location>
        <begin position="415"/>
        <end position="990"/>
    </location>
</feature>
<evidence type="ECO:0000256" key="1">
    <source>
        <dbReference type="ARBA" id="ARBA00004571"/>
    </source>
</evidence>
<dbReference type="SUPFAM" id="SSF56935">
    <property type="entry name" value="Porins"/>
    <property type="match status" value="1"/>
</dbReference>
<dbReference type="InterPro" id="IPR023997">
    <property type="entry name" value="TonB-dep_OMP_SusC/RagA_CS"/>
</dbReference>
<dbReference type="InterPro" id="IPR023996">
    <property type="entry name" value="TonB-dep_OMP_SusC/RagA"/>
</dbReference>
<dbReference type="AlphaFoldDB" id="A0A318UAK0"/>
<protein>
    <submittedName>
        <fullName evidence="14">TonB-linked SusC/RagA family outer membrane protein</fullName>
    </submittedName>
</protein>
<dbReference type="NCBIfam" id="TIGR04056">
    <property type="entry name" value="OMP_RagA_SusC"/>
    <property type="match status" value="1"/>
</dbReference>
<accession>A0A318UAK0</accession>
<dbReference type="Gene3D" id="2.170.130.10">
    <property type="entry name" value="TonB-dependent receptor, plug domain"/>
    <property type="match status" value="1"/>
</dbReference>
<dbReference type="Gene3D" id="2.60.40.1120">
    <property type="entry name" value="Carboxypeptidase-like, regulatory domain"/>
    <property type="match status" value="1"/>
</dbReference>
<dbReference type="OrthoDB" id="9768177at2"/>
<evidence type="ECO:0000259" key="13">
    <source>
        <dbReference type="Pfam" id="PF07715"/>
    </source>
</evidence>
<dbReference type="GO" id="GO:0009279">
    <property type="term" value="C:cell outer membrane"/>
    <property type="evidence" value="ECO:0007669"/>
    <property type="project" value="UniProtKB-SubCell"/>
</dbReference>
<dbReference type="NCBIfam" id="TIGR04057">
    <property type="entry name" value="SusC_RagA_signa"/>
    <property type="match status" value="1"/>
</dbReference>
<gene>
    <name evidence="14" type="ORF">B0O44_109133</name>
</gene>
<evidence type="ECO:0000256" key="4">
    <source>
        <dbReference type="ARBA" id="ARBA00022692"/>
    </source>
</evidence>
<comment type="caution">
    <text evidence="14">The sequence shown here is derived from an EMBL/GenBank/DDBJ whole genome shotgun (WGS) entry which is preliminary data.</text>
</comment>
<keyword evidence="4 8" id="KW-0812">Transmembrane</keyword>
<evidence type="ECO:0000313" key="14">
    <source>
        <dbReference type="EMBL" id="PYF70042.1"/>
    </source>
</evidence>
<proteinExistence type="inferred from homology"/>
<evidence type="ECO:0000256" key="10">
    <source>
        <dbReference type="SAM" id="MobiDB-lite"/>
    </source>
</evidence>
<evidence type="ECO:0000256" key="3">
    <source>
        <dbReference type="ARBA" id="ARBA00022452"/>
    </source>
</evidence>
<dbReference type="RefSeq" id="WP_110834220.1">
    <property type="nucleotide sequence ID" value="NZ_QKLU01000009.1"/>
</dbReference>
<dbReference type="PROSITE" id="PS52016">
    <property type="entry name" value="TONB_DEPENDENT_REC_3"/>
    <property type="match status" value="1"/>
</dbReference>
<dbReference type="FunFam" id="2.170.130.10:FF:000008">
    <property type="entry name" value="SusC/RagA family TonB-linked outer membrane protein"/>
    <property type="match status" value="1"/>
</dbReference>
<keyword evidence="2 8" id="KW-0813">Transport</keyword>
<dbReference type="Gene3D" id="2.40.170.20">
    <property type="entry name" value="TonB-dependent receptor, beta-barrel domain"/>
    <property type="match status" value="1"/>
</dbReference>
<feature type="region of interest" description="Disordered" evidence="10">
    <location>
        <begin position="488"/>
        <end position="520"/>
    </location>
</feature>
<keyword evidence="7 8" id="KW-0998">Cell outer membrane</keyword>
<comment type="similarity">
    <text evidence="8 9">Belongs to the TonB-dependent receptor family.</text>
</comment>
<dbReference type="Proteomes" id="UP000248198">
    <property type="component" value="Unassembled WGS sequence"/>
</dbReference>
<dbReference type="InterPro" id="IPR008969">
    <property type="entry name" value="CarboxyPept-like_regulatory"/>
</dbReference>
<dbReference type="InterPro" id="IPR039426">
    <property type="entry name" value="TonB-dep_rcpt-like"/>
</dbReference>
<evidence type="ECO:0000256" key="7">
    <source>
        <dbReference type="ARBA" id="ARBA00023237"/>
    </source>
</evidence>
<dbReference type="InterPro" id="IPR037066">
    <property type="entry name" value="Plug_dom_sf"/>
</dbReference>
<dbReference type="EMBL" id="QKLU01000009">
    <property type="protein sequence ID" value="PYF70042.1"/>
    <property type="molecule type" value="Genomic_DNA"/>
</dbReference>
<dbReference type="InterPro" id="IPR012910">
    <property type="entry name" value="Plug_dom"/>
</dbReference>
<dbReference type="Pfam" id="PF00593">
    <property type="entry name" value="TonB_dep_Rec_b-barrel"/>
    <property type="match status" value="1"/>
</dbReference>
<keyword evidence="15" id="KW-1185">Reference proteome</keyword>
<evidence type="ECO:0000256" key="6">
    <source>
        <dbReference type="ARBA" id="ARBA00023136"/>
    </source>
</evidence>
<evidence type="ECO:0000256" key="11">
    <source>
        <dbReference type="SAM" id="SignalP"/>
    </source>
</evidence>
<keyword evidence="5 9" id="KW-0798">TonB box</keyword>
<evidence type="ECO:0000256" key="5">
    <source>
        <dbReference type="ARBA" id="ARBA00023077"/>
    </source>
</evidence>
<feature type="domain" description="TonB-dependent receptor plug" evidence="13">
    <location>
        <begin position="118"/>
        <end position="223"/>
    </location>
</feature>
<dbReference type="SUPFAM" id="SSF49464">
    <property type="entry name" value="Carboxypeptidase regulatory domain-like"/>
    <property type="match status" value="1"/>
</dbReference>
<keyword evidence="6 8" id="KW-0472">Membrane</keyword>
<organism evidence="14 15">
    <name type="scientific">Pedobacter nutrimenti</name>
    <dbReference type="NCBI Taxonomy" id="1241337"/>
    <lineage>
        <taxon>Bacteria</taxon>
        <taxon>Pseudomonadati</taxon>
        <taxon>Bacteroidota</taxon>
        <taxon>Sphingobacteriia</taxon>
        <taxon>Sphingobacteriales</taxon>
        <taxon>Sphingobacteriaceae</taxon>
        <taxon>Pedobacter</taxon>
    </lineage>
</organism>
<keyword evidence="3 8" id="KW-1134">Transmembrane beta strand</keyword>